<dbReference type="Pfam" id="PF17674">
    <property type="entry name" value="HHH_9"/>
    <property type="match status" value="1"/>
</dbReference>
<dbReference type="FunFam" id="3.30.420.140:FF:000001">
    <property type="entry name" value="RNA-binding transcriptional accessory protein"/>
    <property type="match status" value="1"/>
</dbReference>
<dbReference type="InterPro" id="IPR010994">
    <property type="entry name" value="RuvA_2-like"/>
</dbReference>
<sequence>MPVQWTADEFLSAELGIEHDISRRLVSLFDEGNEIAFIARYRRHLTGGATPDDLRHALDAFNSAKAVKAKAEKLIKRVESEVEDAHQKASLKHALSTTMDAAELDTLFEPFKKTKKGTLASRASELGVHVICQRLYAGECVNIQQYVIRDHDDLNSIGKVETEMLHFLSNDIHRMEETQSLIQKISELKNHLGIKVTVVSALSKKAKSLKEGDKDFPLLEHFKLYTSFDKDARFVQDFQVLALERAASKGIVSWKVRIDERIGQYHPALNLKFHAAHLGFLKNVIHDSTKRFLIPSIERNIKRRLVDKAERSAIDCFAKNVRELLLTAPLRGHPVLAVDPGYSNGCKCALVSANGEVLDTGIFYLVQRVKDRWEIDSRGDGVLKRMAAKCDSRQLVIAVGNGTASRPAQCAIASLIDRNAFAPVSAKFCVVSECGASIYSATELAAKELPNLDINIRSAVSLARRVIDPISEYVKIAPKHLGVGSYQHSVNEKRLDEMLDIVVRECVSSVGVNVNVASVQLLQKVSGLNKKTAANILKYRQENGKIVNREVLKEITGIGPRSFEQCAGFLFIYDDDTLSGKEPIKKKRKVTQTYERNPLDSTAVHPESYHTAKEMISLAGCELSQIGTEVLETKLLSMENEIRNRGAEWILVWELLTRPVLKCNPPQLLVGLYIARSLRDRTGVLEMNSLHVGQVVNGVISNHAQFGVFVDIGVGFNALAHHTTLPPVPPPHCRSSYGQLQATTQATADRHSKHSLDDVHHESIFYFAETLLPSGNLHVRINMKVPQLRATF</sequence>
<evidence type="ECO:0000313" key="3">
    <source>
        <dbReference type="EMBL" id="VDM41232.1"/>
    </source>
</evidence>
<dbReference type="SMART" id="SM00732">
    <property type="entry name" value="YqgFc"/>
    <property type="match status" value="1"/>
</dbReference>
<dbReference type="GO" id="GO:0006139">
    <property type="term" value="P:nucleobase-containing compound metabolic process"/>
    <property type="evidence" value="ECO:0007669"/>
    <property type="project" value="InterPro"/>
</dbReference>
<evidence type="ECO:0000259" key="2">
    <source>
        <dbReference type="PROSITE" id="PS50126"/>
    </source>
</evidence>
<dbReference type="SUPFAM" id="SSF53098">
    <property type="entry name" value="Ribonuclease H-like"/>
    <property type="match status" value="1"/>
</dbReference>
<dbReference type="InterPro" id="IPR006641">
    <property type="entry name" value="YqgF/RNaseH-like_dom"/>
</dbReference>
<dbReference type="Proteomes" id="UP000050794">
    <property type="component" value="Unassembled WGS sequence"/>
</dbReference>
<dbReference type="GO" id="GO:0003729">
    <property type="term" value="F:mRNA binding"/>
    <property type="evidence" value="ECO:0007669"/>
    <property type="project" value="TreeGrafter"/>
</dbReference>
<feature type="domain" description="S1 motif" evidence="2">
    <location>
        <begin position="693"/>
        <end position="725"/>
    </location>
</feature>
<dbReference type="SUPFAM" id="SSF47781">
    <property type="entry name" value="RuvA domain 2-like"/>
    <property type="match status" value="2"/>
</dbReference>
<evidence type="ECO:0000256" key="1">
    <source>
        <dbReference type="SAM" id="Coils"/>
    </source>
</evidence>
<dbReference type="PANTHER" id="PTHR10724:SF10">
    <property type="entry name" value="S1 RNA-BINDING DOMAIN-CONTAINING PROTEIN 1"/>
    <property type="match status" value="1"/>
</dbReference>
<dbReference type="InterPro" id="IPR018974">
    <property type="entry name" value="Tex-like_N"/>
</dbReference>
<dbReference type="EMBL" id="UYWY01020323">
    <property type="protein sequence ID" value="VDM41232.1"/>
    <property type="molecule type" value="Genomic_DNA"/>
</dbReference>
<dbReference type="Pfam" id="PF09371">
    <property type="entry name" value="Tex_N"/>
    <property type="match status" value="1"/>
</dbReference>
<feature type="coiled-coil region" evidence="1">
    <location>
        <begin position="61"/>
        <end position="88"/>
    </location>
</feature>
<dbReference type="Pfam" id="PF12836">
    <property type="entry name" value="HHH_3"/>
    <property type="match status" value="1"/>
</dbReference>
<dbReference type="InterPro" id="IPR023323">
    <property type="entry name" value="Tex-like_dom_sf"/>
</dbReference>
<name>A0A183UN41_TOXCA</name>
<dbReference type="InterPro" id="IPR012337">
    <property type="entry name" value="RNaseH-like_sf"/>
</dbReference>
<dbReference type="Pfam" id="PF16921">
    <property type="entry name" value="Tex_YqgF"/>
    <property type="match status" value="1"/>
</dbReference>
<organism evidence="4 5">
    <name type="scientific">Toxocara canis</name>
    <name type="common">Canine roundworm</name>
    <dbReference type="NCBI Taxonomy" id="6265"/>
    <lineage>
        <taxon>Eukaryota</taxon>
        <taxon>Metazoa</taxon>
        <taxon>Ecdysozoa</taxon>
        <taxon>Nematoda</taxon>
        <taxon>Chromadorea</taxon>
        <taxon>Rhabditida</taxon>
        <taxon>Spirurina</taxon>
        <taxon>Ascaridomorpha</taxon>
        <taxon>Ascaridoidea</taxon>
        <taxon>Toxocaridae</taxon>
        <taxon>Toxocara</taxon>
    </lineage>
</organism>
<dbReference type="InterPro" id="IPR003029">
    <property type="entry name" value="S1_domain"/>
</dbReference>
<dbReference type="GO" id="GO:0003735">
    <property type="term" value="F:structural constituent of ribosome"/>
    <property type="evidence" value="ECO:0007669"/>
    <property type="project" value="TreeGrafter"/>
</dbReference>
<dbReference type="Gene3D" id="3.30.420.140">
    <property type="entry name" value="YqgF/RNase H-like domain"/>
    <property type="match status" value="1"/>
</dbReference>
<dbReference type="AlphaFoldDB" id="A0A183UN41"/>
<dbReference type="InterPro" id="IPR041692">
    <property type="entry name" value="HHH_9"/>
</dbReference>
<dbReference type="InterPro" id="IPR037027">
    <property type="entry name" value="YqgF/RNaseH-like_dom_sf"/>
</dbReference>
<keyword evidence="1" id="KW-0175">Coiled coil</keyword>
<dbReference type="WBParaSite" id="TCNE_0000991101-mRNA-1">
    <property type="protein sequence ID" value="TCNE_0000991101-mRNA-1"/>
    <property type="gene ID" value="TCNE_0000991101"/>
</dbReference>
<dbReference type="Gene3D" id="1.10.150.310">
    <property type="entry name" value="Tex RuvX-like domain-like"/>
    <property type="match status" value="1"/>
</dbReference>
<evidence type="ECO:0000313" key="4">
    <source>
        <dbReference type="Proteomes" id="UP000050794"/>
    </source>
</evidence>
<dbReference type="InterPro" id="IPR012340">
    <property type="entry name" value="NA-bd_OB-fold"/>
</dbReference>
<reference evidence="3 4" key="2">
    <citation type="submission" date="2018-11" db="EMBL/GenBank/DDBJ databases">
        <authorList>
            <consortium name="Pathogen Informatics"/>
        </authorList>
    </citation>
    <scope>NUCLEOTIDE SEQUENCE [LARGE SCALE GENOMIC DNA]</scope>
</reference>
<dbReference type="SUPFAM" id="SSF158832">
    <property type="entry name" value="Tex N-terminal region-like"/>
    <property type="match status" value="1"/>
</dbReference>
<dbReference type="Gene3D" id="1.10.3500.10">
    <property type="entry name" value="Tex N-terminal region-like"/>
    <property type="match status" value="1"/>
</dbReference>
<dbReference type="Gene3D" id="2.40.50.140">
    <property type="entry name" value="Nucleic acid-binding proteins"/>
    <property type="match status" value="1"/>
</dbReference>
<dbReference type="InterPro" id="IPR050437">
    <property type="entry name" value="Ribos_protein_bS1-like"/>
</dbReference>
<reference evidence="5" key="1">
    <citation type="submission" date="2016-06" db="UniProtKB">
        <authorList>
            <consortium name="WormBaseParasite"/>
        </authorList>
    </citation>
    <scope>IDENTIFICATION</scope>
</reference>
<dbReference type="Gene3D" id="1.10.10.650">
    <property type="entry name" value="RuvA domain 2-like"/>
    <property type="match status" value="1"/>
</dbReference>
<dbReference type="InterPro" id="IPR032639">
    <property type="entry name" value="Tex_YqgF"/>
</dbReference>
<evidence type="ECO:0000313" key="5">
    <source>
        <dbReference type="WBParaSite" id="TCNE_0000991101-mRNA-1"/>
    </source>
</evidence>
<gene>
    <name evidence="3" type="ORF">TCNE_LOCUS9911</name>
</gene>
<dbReference type="GO" id="GO:0006412">
    <property type="term" value="P:translation"/>
    <property type="evidence" value="ECO:0007669"/>
    <property type="project" value="TreeGrafter"/>
</dbReference>
<dbReference type="PROSITE" id="PS50126">
    <property type="entry name" value="S1"/>
    <property type="match status" value="1"/>
</dbReference>
<keyword evidence="4" id="KW-1185">Reference proteome</keyword>
<accession>A0A183UN41</accession>
<dbReference type="InterPro" id="IPR023319">
    <property type="entry name" value="Tex-like_HTH_dom_sf"/>
</dbReference>
<dbReference type="SUPFAM" id="SSF50249">
    <property type="entry name" value="Nucleic acid-binding proteins"/>
    <property type="match status" value="1"/>
</dbReference>
<protein>
    <submittedName>
        <fullName evidence="5">S1 RNA-binding domain-containing protein 1</fullName>
    </submittedName>
</protein>
<dbReference type="PANTHER" id="PTHR10724">
    <property type="entry name" value="30S RIBOSOMAL PROTEIN S1"/>
    <property type="match status" value="1"/>
</dbReference>
<proteinExistence type="predicted"/>